<evidence type="ECO:0000313" key="7">
    <source>
        <dbReference type="EMBL" id="KAL3666706.1"/>
    </source>
</evidence>
<dbReference type="GO" id="GO:0008270">
    <property type="term" value="F:zinc ion binding"/>
    <property type="evidence" value="ECO:0007669"/>
    <property type="project" value="UniProtKB-KW"/>
</dbReference>
<feature type="compositionally biased region" description="Polar residues" evidence="5">
    <location>
        <begin position="90"/>
        <end position="106"/>
    </location>
</feature>
<keyword evidence="1 4" id="KW-0479">Metal-binding</keyword>
<gene>
    <name evidence="7" type="ORF">V7S43_008332</name>
</gene>
<dbReference type="Proteomes" id="UP001632037">
    <property type="component" value="Unassembled WGS sequence"/>
</dbReference>
<feature type="zinc finger region" description="C3H1-type" evidence="4">
    <location>
        <begin position="324"/>
        <end position="351"/>
    </location>
</feature>
<feature type="domain" description="C3H1-type" evidence="6">
    <location>
        <begin position="297"/>
        <end position="323"/>
    </location>
</feature>
<feature type="zinc finger region" description="C3H1-type" evidence="4">
    <location>
        <begin position="297"/>
        <end position="323"/>
    </location>
</feature>
<feature type="region of interest" description="Disordered" evidence="5">
    <location>
        <begin position="88"/>
        <end position="107"/>
    </location>
</feature>
<dbReference type="SMART" id="SM00356">
    <property type="entry name" value="ZnF_C3H1"/>
    <property type="match status" value="4"/>
</dbReference>
<evidence type="ECO:0000256" key="1">
    <source>
        <dbReference type="ARBA" id="ARBA00022723"/>
    </source>
</evidence>
<sequence>MEEATLRAKIQAMKNLLEAKRQNSSSAVPTSTCYSYSRPNYGHYQSRKHAASSGPVNRSWNRFSPAPASANRSIVSGGSANKVWRREGAPTTTSAQPAVVTTSKSMNKAWKRPMKLTANKSKSMQLQVLRLEDGEYAKANGGFSLVRAGVKKPAPPAATIAKPIPVTRTNSSVHIGGVKYIVANGGKVLKRCATEERKSSAVYRPGSVSLTTKSGAARAALIRAKATMQRARNKRFRTKKSVKVRTVHCSFYNRFGYCKNKDGCRFIHDSRRVAMCRKFLKNECNDPKCLLSHQHDENKIPDCRMFLRGACTREGCKYRHVKVSATAELCAPFTMGYCPKGAACPLRHELPQSNHKSPVASVQNTSNKAKTASGTFSSSCSGATASPASSGPALSSARPTNANVELSIRPNIRFASKHTTGFPSLFDGLRREAK</sequence>
<evidence type="ECO:0000256" key="2">
    <source>
        <dbReference type="ARBA" id="ARBA00022771"/>
    </source>
</evidence>
<evidence type="ECO:0000256" key="4">
    <source>
        <dbReference type="PROSITE-ProRule" id="PRU00723"/>
    </source>
</evidence>
<feature type="zinc finger region" description="C3H1-type" evidence="4">
    <location>
        <begin position="243"/>
        <end position="271"/>
    </location>
</feature>
<dbReference type="InterPro" id="IPR000571">
    <property type="entry name" value="Znf_CCCH"/>
</dbReference>
<feature type="domain" description="C3H1-type" evidence="6">
    <location>
        <begin position="324"/>
        <end position="351"/>
    </location>
</feature>
<evidence type="ECO:0000256" key="3">
    <source>
        <dbReference type="ARBA" id="ARBA00022833"/>
    </source>
</evidence>
<evidence type="ECO:0000259" key="6">
    <source>
        <dbReference type="PROSITE" id="PS50103"/>
    </source>
</evidence>
<proteinExistence type="predicted"/>
<keyword evidence="8" id="KW-1185">Reference proteome</keyword>
<protein>
    <recommendedName>
        <fullName evidence="6">C3H1-type domain-containing protein</fullName>
    </recommendedName>
</protein>
<dbReference type="PANTHER" id="PTHR46156">
    <property type="entry name" value="CCCH ZINGC FINGER"/>
    <property type="match status" value="1"/>
</dbReference>
<reference evidence="7 8" key="1">
    <citation type="submission" date="2024-09" db="EMBL/GenBank/DDBJ databases">
        <title>Genome sequencing and assembly of Phytophthora oleae, isolate VK10A, causative agent of rot of olive drupes.</title>
        <authorList>
            <person name="Conti Taguali S."/>
            <person name="Riolo M."/>
            <person name="La Spada F."/>
            <person name="Cacciola S.O."/>
            <person name="Dionisio G."/>
        </authorList>
    </citation>
    <scope>NUCLEOTIDE SEQUENCE [LARGE SCALE GENOMIC DNA]</scope>
    <source>
        <strain evidence="7 8">VK10A</strain>
    </source>
</reference>
<evidence type="ECO:0000256" key="5">
    <source>
        <dbReference type="SAM" id="MobiDB-lite"/>
    </source>
</evidence>
<dbReference type="PANTHER" id="PTHR46156:SF1">
    <property type="entry name" value="ZINC FINGER CCCH DOMAIN-CONTAINING PROTEIN 3"/>
    <property type="match status" value="1"/>
</dbReference>
<keyword evidence="3 4" id="KW-0862">Zinc</keyword>
<name>A0ABD3FK76_9STRA</name>
<dbReference type="AlphaFoldDB" id="A0ABD3FK76"/>
<feature type="domain" description="C3H1-type" evidence="6">
    <location>
        <begin position="243"/>
        <end position="271"/>
    </location>
</feature>
<dbReference type="SUPFAM" id="SSF90229">
    <property type="entry name" value="CCCH zinc finger"/>
    <property type="match status" value="2"/>
</dbReference>
<evidence type="ECO:0000313" key="8">
    <source>
        <dbReference type="Proteomes" id="UP001632037"/>
    </source>
</evidence>
<organism evidence="7 8">
    <name type="scientific">Phytophthora oleae</name>
    <dbReference type="NCBI Taxonomy" id="2107226"/>
    <lineage>
        <taxon>Eukaryota</taxon>
        <taxon>Sar</taxon>
        <taxon>Stramenopiles</taxon>
        <taxon>Oomycota</taxon>
        <taxon>Peronosporomycetes</taxon>
        <taxon>Peronosporales</taxon>
        <taxon>Peronosporaceae</taxon>
        <taxon>Phytophthora</taxon>
    </lineage>
</organism>
<dbReference type="InterPro" id="IPR036855">
    <property type="entry name" value="Znf_CCCH_sf"/>
</dbReference>
<dbReference type="EMBL" id="JBIMZQ010000016">
    <property type="protein sequence ID" value="KAL3666706.1"/>
    <property type="molecule type" value="Genomic_DNA"/>
</dbReference>
<accession>A0ABD3FK76</accession>
<dbReference type="PROSITE" id="PS50103">
    <property type="entry name" value="ZF_C3H1"/>
    <property type="match status" value="3"/>
</dbReference>
<dbReference type="Gene3D" id="4.10.1000.10">
    <property type="entry name" value="Zinc finger, CCCH-type"/>
    <property type="match status" value="1"/>
</dbReference>
<comment type="caution">
    <text evidence="7">The sequence shown here is derived from an EMBL/GenBank/DDBJ whole genome shotgun (WGS) entry which is preliminary data.</text>
</comment>
<keyword evidence="2 4" id="KW-0863">Zinc-finger</keyword>